<gene>
    <name evidence="4" type="ORF">BEMITA_LOCUS958</name>
</gene>
<dbReference type="InterPro" id="IPR036236">
    <property type="entry name" value="Znf_C2H2_sf"/>
</dbReference>
<evidence type="ECO:0000256" key="2">
    <source>
        <dbReference type="SAM" id="MobiDB-lite"/>
    </source>
</evidence>
<sequence length="99" mass="11102">MFALTAGAEHQRHVCPQCGRTYKWRSSLKSHLQNECGKEPKCICPYCTYRCKVRSNLLKHLRNYHKSAISPGAPTGTAPTAPPSPSPLITPPPYHNYPR</sequence>
<feature type="compositionally biased region" description="Low complexity" evidence="2">
    <location>
        <begin position="68"/>
        <end position="79"/>
    </location>
</feature>
<keyword evidence="1" id="KW-0862">Zinc</keyword>
<dbReference type="EMBL" id="OU963862">
    <property type="protein sequence ID" value="CAH0381292.1"/>
    <property type="molecule type" value="Genomic_DNA"/>
</dbReference>
<evidence type="ECO:0000259" key="3">
    <source>
        <dbReference type="PROSITE" id="PS50157"/>
    </source>
</evidence>
<accession>A0A9N9ZZW1</accession>
<feature type="domain" description="C2H2-type" evidence="3">
    <location>
        <begin position="13"/>
        <end position="40"/>
    </location>
</feature>
<dbReference type="PROSITE" id="PS00028">
    <property type="entry name" value="ZINC_FINGER_C2H2_1"/>
    <property type="match status" value="1"/>
</dbReference>
<keyword evidence="1" id="KW-0479">Metal-binding</keyword>
<reference evidence="4" key="1">
    <citation type="submission" date="2021-12" db="EMBL/GenBank/DDBJ databases">
        <authorList>
            <person name="King R."/>
        </authorList>
    </citation>
    <scope>NUCLEOTIDE SEQUENCE</scope>
</reference>
<dbReference type="SUPFAM" id="SSF57667">
    <property type="entry name" value="beta-beta-alpha zinc fingers"/>
    <property type="match status" value="1"/>
</dbReference>
<evidence type="ECO:0000256" key="1">
    <source>
        <dbReference type="PROSITE-ProRule" id="PRU00042"/>
    </source>
</evidence>
<evidence type="ECO:0000313" key="5">
    <source>
        <dbReference type="Proteomes" id="UP001152759"/>
    </source>
</evidence>
<dbReference type="InterPro" id="IPR013087">
    <property type="entry name" value="Znf_C2H2_type"/>
</dbReference>
<protein>
    <recommendedName>
        <fullName evidence="3">C2H2-type domain-containing protein</fullName>
    </recommendedName>
</protein>
<dbReference type="SMART" id="SM00355">
    <property type="entry name" value="ZnF_C2H2"/>
    <property type="match status" value="2"/>
</dbReference>
<keyword evidence="5" id="KW-1185">Reference proteome</keyword>
<dbReference type="GO" id="GO:0008270">
    <property type="term" value="F:zinc ion binding"/>
    <property type="evidence" value="ECO:0007669"/>
    <property type="project" value="UniProtKB-KW"/>
</dbReference>
<feature type="region of interest" description="Disordered" evidence="2">
    <location>
        <begin position="68"/>
        <end position="99"/>
    </location>
</feature>
<dbReference type="AlphaFoldDB" id="A0A9N9ZZW1"/>
<dbReference type="PROSITE" id="PS50157">
    <property type="entry name" value="ZINC_FINGER_C2H2_2"/>
    <property type="match status" value="1"/>
</dbReference>
<feature type="compositionally biased region" description="Pro residues" evidence="2">
    <location>
        <begin position="80"/>
        <end position="99"/>
    </location>
</feature>
<keyword evidence="1" id="KW-0863">Zinc-finger</keyword>
<name>A0A9N9ZZW1_BEMTA</name>
<dbReference type="Proteomes" id="UP001152759">
    <property type="component" value="Chromosome 1"/>
</dbReference>
<dbReference type="Pfam" id="PF00096">
    <property type="entry name" value="zf-C2H2"/>
    <property type="match status" value="2"/>
</dbReference>
<proteinExistence type="predicted"/>
<organism evidence="4 5">
    <name type="scientific">Bemisia tabaci</name>
    <name type="common">Sweetpotato whitefly</name>
    <name type="synonym">Aleurodes tabaci</name>
    <dbReference type="NCBI Taxonomy" id="7038"/>
    <lineage>
        <taxon>Eukaryota</taxon>
        <taxon>Metazoa</taxon>
        <taxon>Ecdysozoa</taxon>
        <taxon>Arthropoda</taxon>
        <taxon>Hexapoda</taxon>
        <taxon>Insecta</taxon>
        <taxon>Pterygota</taxon>
        <taxon>Neoptera</taxon>
        <taxon>Paraneoptera</taxon>
        <taxon>Hemiptera</taxon>
        <taxon>Sternorrhyncha</taxon>
        <taxon>Aleyrodoidea</taxon>
        <taxon>Aleyrodidae</taxon>
        <taxon>Aleyrodinae</taxon>
        <taxon>Bemisia</taxon>
    </lineage>
</organism>
<dbReference type="Gene3D" id="3.30.160.60">
    <property type="entry name" value="Classic Zinc Finger"/>
    <property type="match status" value="1"/>
</dbReference>
<evidence type="ECO:0000313" key="4">
    <source>
        <dbReference type="EMBL" id="CAH0381292.1"/>
    </source>
</evidence>